<evidence type="ECO:0000313" key="3">
    <source>
        <dbReference type="Proteomes" id="UP000887116"/>
    </source>
</evidence>
<dbReference type="OrthoDB" id="8346201at2759"/>
<name>A0A8X6HFS5_TRICU</name>
<dbReference type="EMBL" id="BMAO01008329">
    <property type="protein sequence ID" value="GFR22633.1"/>
    <property type="molecule type" value="Genomic_DNA"/>
</dbReference>
<feature type="compositionally biased region" description="Polar residues" evidence="1">
    <location>
        <begin position="58"/>
        <end position="67"/>
    </location>
</feature>
<protein>
    <submittedName>
        <fullName evidence="2">Uncharacterized protein</fullName>
    </submittedName>
</protein>
<dbReference type="Proteomes" id="UP000887116">
    <property type="component" value="Unassembled WGS sequence"/>
</dbReference>
<proteinExistence type="predicted"/>
<keyword evidence="3" id="KW-1185">Reference proteome</keyword>
<feature type="compositionally biased region" description="Basic residues" evidence="1">
    <location>
        <begin position="1"/>
        <end position="10"/>
    </location>
</feature>
<evidence type="ECO:0000256" key="1">
    <source>
        <dbReference type="SAM" id="MobiDB-lite"/>
    </source>
</evidence>
<dbReference type="AlphaFoldDB" id="A0A8X6HFS5"/>
<organism evidence="2 3">
    <name type="scientific">Trichonephila clavata</name>
    <name type="common">Joro spider</name>
    <name type="synonym">Nephila clavata</name>
    <dbReference type="NCBI Taxonomy" id="2740835"/>
    <lineage>
        <taxon>Eukaryota</taxon>
        <taxon>Metazoa</taxon>
        <taxon>Ecdysozoa</taxon>
        <taxon>Arthropoda</taxon>
        <taxon>Chelicerata</taxon>
        <taxon>Arachnida</taxon>
        <taxon>Araneae</taxon>
        <taxon>Araneomorphae</taxon>
        <taxon>Entelegynae</taxon>
        <taxon>Araneoidea</taxon>
        <taxon>Nephilidae</taxon>
        <taxon>Trichonephila</taxon>
    </lineage>
</organism>
<feature type="compositionally biased region" description="Acidic residues" evidence="1">
    <location>
        <begin position="88"/>
        <end position="97"/>
    </location>
</feature>
<feature type="compositionally biased region" description="Basic and acidic residues" evidence="1">
    <location>
        <begin position="15"/>
        <end position="24"/>
    </location>
</feature>
<gene>
    <name evidence="2" type="ORF">TNCT_527161</name>
</gene>
<comment type="caution">
    <text evidence="2">The sequence shown here is derived from an EMBL/GenBank/DDBJ whole genome shotgun (WGS) entry which is preliminary data.</text>
</comment>
<sequence length="97" mass="10925">MSSRKTKRHSQGPSIEKRRIEEISKQAGALKQYFMQPEKTQPEKKGSNQNAEFDYSQPFASANSNDVTPDEGNEMSRSSSTSPIPSEAENEDEIEEE</sequence>
<feature type="compositionally biased region" description="Low complexity" evidence="1">
    <location>
        <begin position="76"/>
        <end position="87"/>
    </location>
</feature>
<reference evidence="2" key="1">
    <citation type="submission" date="2020-07" db="EMBL/GenBank/DDBJ databases">
        <title>Multicomponent nature underlies the extraordinary mechanical properties of spider dragline silk.</title>
        <authorList>
            <person name="Kono N."/>
            <person name="Nakamura H."/>
            <person name="Mori M."/>
            <person name="Yoshida Y."/>
            <person name="Ohtoshi R."/>
            <person name="Malay A.D."/>
            <person name="Moran D.A.P."/>
            <person name="Tomita M."/>
            <person name="Numata K."/>
            <person name="Arakawa K."/>
        </authorList>
    </citation>
    <scope>NUCLEOTIDE SEQUENCE</scope>
</reference>
<accession>A0A8X6HFS5</accession>
<feature type="region of interest" description="Disordered" evidence="1">
    <location>
        <begin position="1"/>
        <end position="97"/>
    </location>
</feature>
<evidence type="ECO:0000313" key="2">
    <source>
        <dbReference type="EMBL" id="GFR22633.1"/>
    </source>
</evidence>